<dbReference type="InParanoid" id="E8R4H5"/>
<keyword evidence="2" id="KW-0472">Membrane</keyword>
<evidence type="ECO:0000256" key="2">
    <source>
        <dbReference type="SAM" id="Phobius"/>
    </source>
</evidence>
<keyword evidence="2" id="KW-0812">Transmembrane</keyword>
<reference evidence="3 4" key="2">
    <citation type="journal article" date="2011" name="Stand. Genomic Sci.">
        <title>Complete genome sequence of Isosphaera pallida type strain (IS1B).</title>
        <authorList>
            <consortium name="US DOE Joint Genome Institute (JGI-PGF)"/>
            <person name="Goker M."/>
            <person name="Cleland D."/>
            <person name="Saunders E."/>
            <person name="Lapidus A."/>
            <person name="Nolan M."/>
            <person name="Lucas S."/>
            <person name="Hammon N."/>
            <person name="Deshpande S."/>
            <person name="Cheng J.F."/>
            <person name="Tapia R."/>
            <person name="Han C."/>
            <person name="Goodwin L."/>
            <person name="Pitluck S."/>
            <person name="Liolios K."/>
            <person name="Pagani I."/>
            <person name="Ivanova N."/>
            <person name="Mavromatis K."/>
            <person name="Pati A."/>
            <person name="Chen A."/>
            <person name="Palaniappan K."/>
            <person name="Land M."/>
            <person name="Hauser L."/>
            <person name="Chang Y.J."/>
            <person name="Jeffries C.D."/>
            <person name="Detter J.C."/>
            <person name="Beck B."/>
            <person name="Woyke T."/>
            <person name="Bristow J."/>
            <person name="Eisen J.A."/>
            <person name="Markowitz V."/>
            <person name="Hugenholtz P."/>
            <person name="Kyrpides N.C."/>
            <person name="Klenk H.P."/>
        </authorList>
    </citation>
    <scope>NUCLEOTIDE SEQUENCE [LARGE SCALE GENOMIC DNA]</scope>
    <source>
        <strain evidence="4">ATCC 43644 / DSM 9630 / IS1B</strain>
    </source>
</reference>
<keyword evidence="4" id="KW-1185">Reference proteome</keyword>
<name>E8R4H5_ISOPI</name>
<accession>E8R4H5</accession>
<sequence>MIIPDSSFPRFRGVFRRLGRVVVQGTQLGGWVLVIVVSGMITVAEASPTFVGQPPAVVPNNADEPSEGSTAGSRATSRASRFFNTPVGRGGSGGANRANDLDASGDDAGLDSSARASRSRGSRERGRFRASEPELGSRDADLPTIDPLRRPRVGLGMAATRQRLGLPEIATTTGRVDAPTPTARSGTAATRIGGVSNEFLDRAARYRAALRDRALRERDPERRAEWTRRLREFDAKLREVLERRRSGDTEEQAAPPAQTDRPGGGQSEPAPAARSTTSSSSAGAPRRPATDASRTDDAESPRTPTDDLPPALPPTPRRG</sequence>
<dbReference type="EMBL" id="CP002353">
    <property type="protein sequence ID" value="ADV63770.1"/>
    <property type="molecule type" value="Genomic_DNA"/>
</dbReference>
<gene>
    <name evidence="3" type="ordered locus">Isop_3206</name>
</gene>
<feature type="compositionally biased region" description="Low complexity" evidence="1">
    <location>
        <begin position="267"/>
        <end position="287"/>
    </location>
</feature>
<reference key="1">
    <citation type="submission" date="2010-11" db="EMBL/GenBank/DDBJ databases">
        <title>The complete sequence of chromosome of Isophaera pallida ATCC 43644.</title>
        <authorList>
            <consortium name="US DOE Joint Genome Institute (JGI-PGF)"/>
            <person name="Lucas S."/>
            <person name="Copeland A."/>
            <person name="Lapidus A."/>
            <person name="Bruce D."/>
            <person name="Goodwin L."/>
            <person name="Pitluck S."/>
            <person name="Kyrpides N."/>
            <person name="Mavromatis K."/>
            <person name="Pagani I."/>
            <person name="Ivanova N."/>
            <person name="Saunders E."/>
            <person name="Brettin T."/>
            <person name="Detter J.C."/>
            <person name="Han C."/>
            <person name="Tapia R."/>
            <person name="Land M."/>
            <person name="Hauser L."/>
            <person name="Markowitz V."/>
            <person name="Cheng J.-F."/>
            <person name="Hugenholtz P."/>
            <person name="Woyke T."/>
            <person name="Wu D."/>
            <person name="Eisen J.A."/>
        </authorList>
    </citation>
    <scope>NUCLEOTIDE SEQUENCE</scope>
    <source>
        <strain>ATCC 43644</strain>
    </source>
</reference>
<dbReference type="KEGG" id="ipa:Isop_3206"/>
<feature type="transmembrane region" description="Helical" evidence="2">
    <location>
        <begin position="21"/>
        <end position="44"/>
    </location>
</feature>
<dbReference type="HOGENOM" id="CLU_870900_0_0_0"/>
<feature type="compositionally biased region" description="Basic and acidic residues" evidence="1">
    <location>
        <begin position="121"/>
        <end position="141"/>
    </location>
</feature>
<dbReference type="Proteomes" id="UP000008631">
    <property type="component" value="Chromosome"/>
</dbReference>
<feature type="compositionally biased region" description="Low complexity" evidence="1">
    <location>
        <begin position="68"/>
        <end position="81"/>
    </location>
</feature>
<evidence type="ECO:0000256" key="1">
    <source>
        <dbReference type="SAM" id="MobiDB-lite"/>
    </source>
</evidence>
<proteinExistence type="predicted"/>
<evidence type="ECO:0000313" key="3">
    <source>
        <dbReference type="EMBL" id="ADV63770.1"/>
    </source>
</evidence>
<organism evidence="3 4">
    <name type="scientific">Isosphaera pallida (strain ATCC 43644 / DSM 9630 / IS1B)</name>
    <dbReference type="NCBI Taxonomy" id="575540"/>
    <lineage>
        <taxon>Bacteria</taxon>
        <taxon>Pseudomonadati</taxon>
        <taxon>Planctomycetota</taxon>
        <taxon>Planctomycetia</taxon>
        <taxon>Isosphaerales</taxon>
        <taxon>Isosphaeraceae</taxon>
        <taxon>Isosphaera</taxon>
    </lineage>
</organism>
<feature type="compositionally biased region" description="Pro residues" evidence="1">
    <location>
        <begin position="310"/>
        <end position="319"/>
    </location>
</feature>
<feature type="region of interest" description="Disordered" evidence="1">
    <location>
        <begin position="242"/>
        <end position="319"/>
    </location>
</feature>
<keyword evidence="2" id="KW-1133">Transmembrane helix</keyword>
<evidence type="ECO:0000313" key="4">
    <source>
        <dbReference type="Proteomes" id="UP000008631"/>
    </source>
</evidence>
<protein>
    <submittedName>
        <fullName evidence="3">Uncharacterized protein</fullName>
    </submittedName>
</protein>
<feature type="region of interest" description="Disordered" evidence="1">
    <location>
        <begin position="50"/>
        <end position="149"/>
    </location>
</feature>
<dbReference type="AlphaFoldDB" id="E8R4H5"/>